<dbReference type="Proteomes" id="UP000242146">
    <property type="component" value="Unassembled WGS sequence"/>
</dbReference>
<dbReference type="EMBL" id="MCGT01000017">
    <property type="protein sequence ID" value="ORX52803.1"/>
    <property type="molecule type" value="Genomic_DNA"/>
</dbReference>
<dbReference type="SMART" id="SM00836">
    <property type="entry name" value="DALR_1"/>
    <property type="match status" value="1"/>
</dbReference>
<dbReference type="Pfam" id="PF05746">
    <property type="entry name" value="DALR_1"/>
    <property type="match status" value="1"/>
</dbReference>
<keyword evidence="5" id="KW-1185">Reference proteome</keyword>
<organism evidence="4 5">
    <name type="scientific">Hesseltinella vesiculosa</name>
    <dbReference type="NCBI Taxonomy" id="101127"/>
    <lineage>
        <taxon>Eukaryota</taxon>
        <taxon>Fungi</taxon>
        <taxon>Fungi incertae sedis</taxon>
        <taxon>Mucoromycota</taxon>
        <taxon>Mucoromycotina</taxon>
        <taxon>Mucoromycetes</taxon>
        <taxon>Mucorales</taxon>
        <taxon>Cunninghamellaceae</taxon>
        <taxon>Hesseltinella</taxon>
    </lineage>
</organism>
<proteinExistence type="predicted"/>
<sequence length="647" mass="72668">MADPREVWQSHIAQKLHQLLDRQVQTDTLIRHLQQPRHSSHGQFALPLHAIQPLLTLAPWVDQSMSDNAIYLCEKFDASPFIETLTAQGNFVNVSVPKETYIAAVLQPLIQTPFHLPETPACLSIDVPVIPQLYQPHHTRALFLATFFSRCHASVDTHVILCPLILEFGNLALALELTGGCDNAAFLSTYLTIKNDPSLVSAAVALRQQLEMKDPLPPIQQQWSTLRQWVQDQRRRLLSDRLRLRMVEVDVDRPPWELVDQLTAKITCLPECLEGTGLRVDLTAYDLGKPWIKDDQGLLTRLGECLLLALLRPAGTSRHLLIAGQHQERIVQQANCLLQRIHTHRTDTHAPNPSEPCCLFTHVHFRAPRTLPANDNNTSPTLTSIRGPQYLPNQLDHLQHLMQDIMQDNQGTDKYATVLDHFRHLSLTTATPVTTLAQQHADQLGRATLLIHFLMQRRCKPVGPLATPALGHRQLQVHGNSGVFLLYVHARICGIQRYLTESELLFANHTSMHTRSLDQPVTNADADHTKTNGDPPDGLLMFGCSACLEDTLGQVSMLATSSETFEMVELLALFPTVLQQCMAALEPHPLVSYLFKLARLTNQALYNQRIKGVPVSLALPRWLLFCSVKLVLERAFDLLGIEPVGWM</sequence>
<dbReference type="GO" id="GO:0004814">
    <property type="term" value="F:arginine-tRNA ligase activity"/>
    <property type="evidence" value="ECO:0007669"/>
    <property type="project" value="UniProtKB-EC"/>
</dbReference>
<dbReference type="PANTHER" id="PTHR11956">
    <property type="entry name" value="ARGINYL-TRNA SYNTHETASE"/>
    <property type="match status" value="1"/>
</dbReference>
<dbReference type="GO" id="GO:0032543">
    <property type="term" value="P:mitochondrial translation"/>
    <property type="evidence" value="ECO:0007669"/>
    <property type="project" value="TreeGrafter"/>
</dbReference>
<evidence type="ECO:0000256" key="1">
    <source>
        <dbReference type="ARBA" id="ARBA00012837"/>
    </source>
</evidence>
<dbReference type="OrthoDB" id="68056at2759"/>
<dbReference type="STRING" id="101127.A0A1X2GGV7"/>
<dbReference type="InterPro" id="IPR036695">
    <property type="entry name" value="Arg-tRNA-synth_N_sf"/>
</dbReference>
<name>A0A1X2GGV7_9FUNG</name>
<dbReference type="Gene3D" id="3.30.1360.70">
    <property type="entry name" value="Arginyl tRNA synthetase N-terminal domain"/>
    <property type="match status" value="1"/>
</dbReference>
<dbReference type="InterPro" id="IPR008909">
    <property type="entry name" value="DALR_anticod-bd"/>
</dbReference>
<dbReference type="GO" id="GO:0006420">
    <property type="term" value="P:arginyl-tRNA aminoacylation"/>
    <property type="evidence" value="ECO:0007669"/>
    <property type="project" value="InterPro"/>
</dbReference>
<protein>
    <recommendedName>
        <fullName evidence="1">arginine--tRNA ligase</fullName>
        <ecNumber evidence="1">6.1.1.19</ecNumber>
    </recommendedName>
</protein>
<accession>A0A1X2GGV7</accession>
<dbReference type="InterPro" id="IPR009080">
    <property type="entry name" value="tRNAsynth_Ia_anticodon-bd"/>
</dbReference>
<comment type="caution">
    <text evidence="4">The sequence shown here is derived from an EMBL/GenBank/DDBJ whole genome shotgun (WGS) entry which is preliminary data.</text>
</comment>
<gene>
    <name evidence="4" type="ORF">DM01DRAFT_1383960</name>
</gene>
<feature type="domain" description="DALR anticodon binding" evidence="3">
    <location>
        <begin position="485"/>
        <end position="647"/>
    </location>
</feature>
<evidence type="ECO:0000313" key="4">
    <source>
        <dbReference type="EMBL" id="ORX52803.1"/>
    </source>
</evidence>
<dbReference type="GO" id="GO:0005524">
    <property type="term" value="F:ATP binding"/>
    <property type="evidence" value="ECO:0007669"/>
    <property type="project" value="InterPro"/>
</dbReference>
<dbReference type="SUPFAM" id="SSF47323">
    <property type="entry name" value="Anticodon-binding domain of a subclass of class I aminoacyl-tRNA synthetases"/>
    <property type="match status" value="1"/>
</dbReference>
<evidence type="ECO:0000256" key="2">
    <source>
        <dbReference type="ARBA" id="ARBA00049339"/>
    </source>
</evidence>
<dbReference type="Gene3D" id="1.10.730.10">
    <property type="entry name" value="Isoleucyl-tRNA Synthetase, Domain 1"/>
    <property type="match status" value="1"/>
</dbReference>
<evidence type="ECO:0000259" key="3">
    <source>
        <dbReference type="SMART" id="SM00836"/>
    </source>
</evidence>
<evidence type="ECO:0000313" key="5">
    <source>
        <dbReference type="Proteomes" id="UP000242146"/>
    </source>
</evidence>
<dbReference type="EC" id="6.1.1.19" evidence="1"/>
<dbReference type="AlphaFoldDB" id="A0A1X2GGV7"/>
<dbReference type="PANTHER" id="PTHR11956:SF11">
    <property type="entry name" value="ARGININE--TRNA LIGASE, MITOCHONDRIAL-RELATED"/>
    <property type="match status" value="1"/>
</dbReference>
<dbReference type="InterPro" id="IPR001278">
    <property type="entry name" value="Arg-tRNA-ligase"/>
</dbReference>
<dbReference type="GO" id="GO:0005739">
    <property type="term" value="C:mitochondrion"/>
    <property type="evidence" value="ECO:0007669"/>
    <property type="project" value="TreeGrafter"/>
</dbReference>
<comment type="catalytic activity">
    <reaction evidence="2">
        <text>tRNA(Arg) + L-arginine + ATP = L-arginyl-tRNA(Arg) + AMP + diphosphate</text>
        <dbReference type="Rhea" id="RHEA:20301"/>
        <dbReference type="Rhea" id="RHEA-COMP:9658"/>
        <dbReference type="Rhea" id="RHEA-COMP:9673"/>
        <dbReference type="ChEBI" id="CHEBI:30616"/>
        <dbReference type="ChEBI" id="CHEBI:32682"/>
        <dbReference type="ChEBI" id="CHEBI:33019"/>
        <dbReference type="ChEBI" id="CHEBI:78442"/>
        <dbReference type="ChEBI" id="CHEBI:78513"/>
        <dbReference type="ChEBI" id="CHEBI:456215"/>
        <dbReference type="EC" id="6.1.1.19"/>
    </reaction>
</comment>
<dbReference type="SUPFAM" id="SSF55190">
    <property type="entry name" value="Arginyl-tRNA synthetase (ArgRS), N-terminal 'additional' domain"/>
    <property type="match status" value="1"/>
</dbReference>
<reference evidence="4 5" key="1">
    <citation type="submission" date="2016-07" db="EMBL/GenBank/DDBJ databases">
        <title>Pervasive Adenine N6-methylation of Active Genes in Fungi.</title>
        <authorList>
            <consortium name="DOE Joint Genome Institute"/>
            <person name="Mondo S.J."/>
            <person name="Dannebaum R.O."/>
            <person name="Kuo R.C."/>
            <person name="Labutti K."/>
            <person name="Haridas S."/>
            <person name="Kuo A."/>
            <person name="Salamov A."/>
            <person name="Ahrendt S.R."/>
            <person name="Lipzen A."/>
            <person name="Sullivan W."/>
            <person name="Andreopoulos W.B."/>
            <person name="Clum A."/>
            <person name="Lindquist E."/>
            <person name="Daum C."/>
            <person name="Ramamoorthy G.K."/>
            <person name="Gryganskyi A."/>
            <person name="Culley D."/>
            <person name="Magnuson J.K."/>
            <person name="James T.Y."/>
            <person name="O'Malley M.A."/>
            <person name="Stajich J.E."/>
            <person name="Spatafora J.W."/>
            <person name="Visel A."/>
            <person name="Grigoriev I.V."/>
        </authorList>
    </citation>
    <scope>NUCLEOTIDE SEQUENCE [LARGE SCALE GENOMIC DNA]</scope>
    <source>
        <strain evidence="4 5">NRRL 3301</strain>
    </source>
</reference>